<dbReference type="InterPro" id="IPR009057">
    <property type="entry name" value="Homeodomain-like_sf"/>
</dbReference>
<evidence type="ECO:0000259" key="6">
    <source>
        <dbReference type="PROSITE" id="PS50090"/>
    </source>
</evidence>
<dbReference type="InterPro" id="IPR017930">
    <property type="entry name" value="Myb_dom"/>
</dbReference>
<dbReference type="SMART" id="SM00717">
    <property type="entry name" value="SANT"/>
    <property type="match status" value="2"/>
</dbReference>
<evidence type="ECO:0000313" key="9">
    <source>
        <dbReference type="Proteomes" id="UP000289340"/>
    </source>
</evidence>
<dbReference type="GO" id="GO:0003677">
    <property type="term" value="F:DNA binding"/>
    <property type="evidence" value="ECO:0007669"/>
    <property type="project" value="UniProtKB-KW"/>
</dbReference>
<comment type="caution">
    <text evidence="8">The sequence shown here is derived from an EMBL/GenBank/DDBJ whole genome shotgun (WGS) entry which is preliminary data.</text>
</comment>
<protein>
    <submittedName>
        <fullName evidence="8">Transcription factor MYB102</fullName>
    </submittedName>
</protein>
<feature type="domain" description="Myb-like" evidence="6">
    <location>
        <begin position="61"/>
        <end position="111"/>
    </location>
</feature>
<evidence type="ECO:0000256" key="1">
    <source>
        <dbReference type="ARBA" id="ARBA00004123"/>
    </source>
</evidence>
<dbReference type="InterPro" id="IPR015495">
    <property type="entry name" value="Myb_TF_plants"/>
</dbReference>
<keyword evidence="3" id="KW-0238">DNA-binding</keyword>
<evidence type="ECO:0000256" key="4">
    <source>
        <dbReference type="ARBA" id="ARBA00023242"/>
    </source>
</evidence>
<evidence type="ECO:0000313" key="8">
    <source>
        <dbReference type="EMBL" id="RZB77027.1"/>
    </source>
</evidence>
<reference evidence="8 9" key="1">
    <citation type="submission" date="2018-09" db="EMBL/GenBank/DDBJ databases">
        <title>A high-quality reference genome of wild soybean provides a powerful tool to mine soybean genomes.</title>
        <authorList>
            <person name="Xie M."/>
            <person name="Chung C.Y.L."/>
            <person name="Li M.-W."/>
            <person name="Wong F.-L."/>
            <person name="Chan T.-F."/>
            <person name="Lam H.-M."/>
        </authorList>
    </citation>
    <scope>NUCLEOTIDE SEQUENCE [LARGE SCALE GENOMIC DNA]</scope>
    <source>
        <strain evidence="9">cv. W05</strain>
        <tissue evidence="8">Hypocotyl of etiolated seedlings</tissue>
    </source>
</reference>
<feature type="region of interest" description="Disordered" evidence="5">
    <location>
        <begin position="336"/>
        <end position="356"/>
    </location>
</feature>
<gene>
    <name evidence="8" type="ORF">D0Y65_035127</name>
</gene>
<dbReference type="GO" id="GO:0005634">
    <property type="term" value="C:nucleus"/>
    <property type="evidence" value="ECO:0007669"/>
    <property type="project" value="UniProtKB-SubCell"/>
</dbReference>
<evidence type="ECO:0000256" key="5">
    <source>
        <dbReference type="SAM" id="MobiDB-lite"/>
    </source>
</evidence>
<comment type="subcellular location">
    <subcellularLocation>
        <location evidence="1">Nucleus</location>
    </subcellularLocation>
</comment>
<dbReference type="InterPro" id="IPR001005">
    <property type="entry name" value="SANT/Myb"/>
</dbReference>
<feature type="compositionally biased region" description="Low complexity" evidence="5">
    <location>
        <begin position="336"/>
        <end position="347"/>
    </location>
</feature>
<sequence>MAKSSSEKNGLKKGPWTPEEDQKLIDYIQKHGHGKWRTLPKNAGLKRCGKSCRLRWANYLRPDIKRGRFSFEEEEAIIQLHSVLGNKWSTIAANLPGRTDNEIKNYWNTHIKKKLLKMGIDPVTHTPRLDVLQLASILNTSLYNLPPQFNYPSLSGIGRSVINPSHMLSLLTTLLSCQNRNYNPDVLNNNQLSDSDTLLQNQPQCSQMQLDSIQAFQPNQPHVSLQENHIAKSNSNPLNMESQVMKTKLENHIIPIATPFSHQNTLPNLWLYNSEGHISDLPTMAQSSSAMQRFSSPKFNSIYNNNLLENQNLCNNNEGAPNFNLSSLLSSTPSSSSPISTLNSSSSATFVNGTTEDERDTYGSNMLLMYNISNGLNDSGLL</sequence>
<dbReference type="PANTHER" id="PTHR47994:SF5">
    <property type="entry name" value="F14D16.11-RELATED"/>
    <property type="match status" value="1"/>
</dbReference>
<evidence type="ECO:0000256" key="2">
    <source>
        <dbReference type="ARBA" id="ARBA00022737"/>
    </source>
</evidence>
<feature type="domain" description="HTH myb-type" evidence="7">
    <location>
        <begin position="8"/>
        <end position="60"/>
    </location>
</feature>
<dbReference type="FunFam" id="1.10.10.60:FF:000001">
    <property type="entry name" value="MYB-related transcription factor"/>
    <property type="match status" value="1"/>
</dbReference>
<keyword evidence="9" id="KW-1185">Reference proteome</keyword>
<feature type="domain" description="Myb-like" evidence="6">
    <location>
        <begin position="8"/>
        <end position="60"/>
    </location>
</feature>
<dbReference type="FunFam" id="1.10.10.60:FF:000349">
    <property type="entry name" value="Transcription factor MYB39"/>
    <property type="match status" value="1"/>
</dbReference>
<dbReference type="PANTHER" id="PTHR47994">
    <property type="entry name" value="F14D16.11-RELATED"/>
    <property type="match status" value="1"/>
</dbReference>
<keyword evidence="4" id="KW-0539">Nucleus</keyword>
<evidence type="ECO:0000256" key="3">
    <source>
        <dbReference type="ARBA" id="ARBA00023125"/>
    </source>
</evidence>
<dbReference type="PROSITE" id="PS51294">
    <property type="entry name" value="HTH_MYB"/>
    <property type="match status" value="2"/>
</dbReference>
<dbReference type="PROSITE" id="PS50090">
    <property type="entry name" value="MYB_LIKE"/>
    <property type="match status" value="2"/>
</dbReference>
<organism evidence="8 9">
    <name type="scientific">Glycine soja</name>
    <name type="common">Wild soybean</name>
    <dbReference type="NCBI Taxonomy" id="3848"/>
    <lineage>
        <taxon>Eukaryota</taxon>
        <taxon>Viridiplantae</taxon>
        <taxon>Streptophyta</taxon>
        <taxon>Embryophyta</taxon>
        <taxon>Tracheophyta</taxon>
        <taxon>Spermatophyta</taxon>
        <taxon>Magnoliopsida</taxon>
        <taxon>eudicotyledons</taxon>
        <taxon>Gunneridae</taxon>
        <taxon>Pentapetalae</taxon>
        <taxon>rosids</taxon>
        <taxon>fabids</taxon>
        <taxon>Fabales</taxon>
        <taxon>Fabaceae</taxon>
        <taxon>Papilionoideae</taxon>
        <taxon>50 kb inversion clade</taxon>
        <taxon>NPAAA clade</taxon>
        <taxon>indigoferoid/millettioid clade</taxon>
        <taxon>Phaseoleae</taxon>
        <taxon>Glycine</taxon>
        <taxon>Glycine subgen. Soja</taxon>
    </lineage>
</organism>
<evidence type="ECO:0000259" key="7">
    <source>
        <dbReference type="PROSITE" id="PS51294"/>
    </source>
</evidence>
<dbReference type="Gramene" id="XM_028338080.1">
    <property type="protein sequence ID" value="XP_028193881.1"/>
    <property type="gene ID" value="LOC114379430"/>
</dbReference>
<dbReference type="EMBL" id="QZWG01000012">
    <property type="protein sequence ID" value="RZB77027.1"/>
    <property type="molecule type" value="Genomic_DNA"/>
</dbReference>
<accession>A0A445HTK9</accession>
<name>A0A445HTK9_GLYSO</name>
<dbReference type="Pfam" id="PF00249">
    <property type="entry name" value="Myb_DNA-binding"/>
    <property type="match status" value="2"/>
</dbReference>
<keyword evidence="2" id="KW-0677">Repeat</keyword>
<proteinExistence type="predicted"/>
<dbReference type="SUPFAM" id="SSF46689">
    <property type="entry name" value="Homeodomain-like"/>
    <property type="match status" value="1"/>
</dbReference>
<dbReference type="CDD" id="cd00167">
    <property type="entry name" value="SANT"/>
    <property type="match status" value="2"/>
</dbReference>
<dbReference type="Proteomes" id="UP000289340">
    <property type="component" value="Chromosome 12"/>
</dbReference>
<dbReference type="AlphaFoldDB" id="A0A445HTK9"/>
<dbReference type="Gene3D" id="1.10.10.60">
    <property type="entry name" value="Homeodomain-like"/>
    <property type="match status" value="2"/>
</dbReference>
<feature type="domain" description="HTH myb-type" evidence="7">
    <location>
        <begin position="61"/>
        <end position="115"/>
    </location>
</feature>